<evidence type="ECO:0000313" key="1">
    <source>
        <dbReference type="EMBL" id="MEZ8053225.1"/>
    </source>
</evidence>
<organism evidence="1 2">
    <name type="scientific">Vibrio atlanticus</name>
    <dbReference type="NCBI Taxonomy" id="693153"/>
    <lineage>
        <taxon>Bacteria</taxon>
        <taxon>Pseudomonadati</taxon>
        <taxon>Pseudomonadota</taxon>
        <taxon>Gammaproteobacteria</taxon>
        <taxon>Vibrionales</taxon>
        <taxon>Vibrionaceae</taxon>
        <taxon>Vibrio</taxon>
    </lineage>
</organism>
<name>A0ABV4KPC8_9VIBR</name>
<keyword evidence="2" id="KW-1185">Reference proteome</keyword>
<dbReference type="Proteomes" id="UP001569175">
    <property type="component" value="Unassembled WGS sequence"/>
</dbReference>
<sequence length="242" mass="27280">MSEEGIVQAVFGRSMADLMAINPEIKASMNRHNPASYNEFVSQIDTDLENIISNTESGKQHHFAKGEDELTQHLIDQLKVLYPSVHHDPQNGGHCDIYMEAKSADGAMLRWITEAKVWKGFEYVYSGLDEQLIRSYANGGVYNNKGGLIFYSKLASGGKFAMDQWYDGLMDEGVSISQLRADSLRFTTSHKLNEGQGADYSVRHYMVDVFHERTKKAIETAEAKATKELRKKIEAEMKKKSS</sequence>
<evidence type="ECO:0008006" key="3">
    <source>
        <dbReference type="Google" id="ProtNLM"/>
    </source>
</evidence>
<comment type="caution">
    <text evidence="1">The sequence shown here is derived from an EMBL/GenBank/DDBJ whole genome shotgun (WGS) entry which is preliminary data.</text>
</comment>
<reference evidence="1 2" key="1">
    <citation type="submission" date="2024-06" db="EMBL/GenBank/DDBJ databases">
        <authorList>
            <person name="Steensen K."/>
            <person name="Seneca J."/>
            <person name="Bartlau N."/>
            <person name="Yu A.X."/>
            <person name="Polz M.F."/>
        </authorList>
    </citation>
    <scope>NUCLEOTIDE SEQUENCE [LARGE SCALE GENOMIC DNA]</scope>
    <source>
        <strain evidence="1 2">1F9</strain>
    </source>
</reference>
<accession>A0ABV4KPC8</accession>
<dbReference type="RefSeq" id="WP_371707559.1">
    <property type="nucleotide sequence ID" value="NZ_JBFRME010000034.1"/>
</dbReference>
<proteinExistence type="predicted"/>
<dbReference type="EMBL" id="JBGOOL010000019">
    <property type="protein sequence ID" value="MEZ8053225.1"/>
    <property type="molecule type" value="Genomic_DNA"/>
</dbReference>
<evidence type="ECO:0000313" key="2">
    <source>
        <dbReference type="Proteomes" id="UP001569175"/>
    </source>
</evidence>
<gene>
    <name evidence="1" type="ORF">ACED57_08680</name>
</gene>
<protein>
    <recommendedName>
        <fullName evidence="3">Restriction endonuclease</fullName>
    </recommendedName>
</protein>